<gene>
    <name evidence="3" type="ORF">DEH80_02515</name>
</gene>
<accession>A0A363UPI2</accession>
<dbReference type="Proteomes" id="UP000251800">
    <property type="component" value="Unassembled WGS sequence"/>
</dbReference>
<feature type="transmembrane region" description="Helical" evidence="1">
    <location>
        <begin position="52"/>
        <end position="78"/>
    </location>
</feature>
<evidence type="ECO:0000259" key="2">
    <source>
        <dbReference type="Pfam" id="PF09335"/>
    </source>
</evidence>
<name>A0A363UPI2_9GAMM</name>
<dbReference type="InterPro" id="IPR032816">
    <property type="entry name" value="VTT_dom"/>
</dbReference>
<sequence>MFRRLYDWTMIKARHRHARGWLFGTAVAEAIFFPIPVDVLLAPMVMAERAQWWRLALLTTLGSVVGALIGYPLGYFLIEGLTPLLQDIGYWDAYLHAQDWFARYGFWALVVAGFTPIPFKVFTIAAGAAAMPILPFIAACAVGRFGRFGLVAGVVAAAGPTFEQRLLRYIDGIGWACLVLIGIGLLYWRLA</sequence>
<dbReference type="Pfam" id="PF09335">
    <property type="entry name" value="VTT_dom"/>
    <property type="match status" value="1"/>
</dbReference>
<keyword evidence="1" id="KW-1133">Transmembrane helix</keyword>
<feature type="transmembrane region" description="Helical" evidence="1">
    <location>
        <begin position="21"/>
        <end position="46"/>
    </location>
</feature>
<reference evidence="3 4" key="1">
    <citation type="submission" date="2018-05" db="EMBL/GenBank/DDBJ databases">
        <title>Abyssibacter profundi OUC007T gen. nov., sp. nov, a marine bacterium isolated from seawater of the Mariana Trench.</title>
        <authorList>
            <person name="Zhou S."/>
        </authorList>
    </citation>
    <scope>NUCLEOTIDE SEQUENCE [LARGE SCALE GENOMIC DNA]</scope>
    <source>
        <strain evidence="3 4">OUC007</strain>
    </source>
</reference>
<dbReference type="PANTHER" id="PTHR42709">
    <property type="entry name" value="ALKALINE PHOSPHATASE LIKE PROTEIN"/>
    <property type="match status" value="1"/>
</dbReference>
<dbReference type="PANTHER" id="PTHR42709:SF11">
    <property type="entry name" value="DEDA FAMILY PROTEIN"/>
    <property type="match status" value="1"/>
</dbReference>
<evidence type="ECO:0000313" key="4">
    <source>
        <dbReference type="Proteomes" id="UP000251800"/>
    </source>
</evidence>
<feature type="transmembrane region" description="Helical" evidence="1">
    <location>
        <begin position="169"/>
        <end position="188"/>
    </location>
</feature>
<dbReference type="AlphaFoldDB" id="A0A363UPI2"/>
<organism evidence="3 4">
    <name type="scientific">Abyssibacter profundi</name>
    <dbReference type="NCBI Taxonomy" id="2182787"/>
    <lineage>
        <taxon>Bacteria</taxon>
        <taxon>Pseudomonadati</taxon>
        <taxon>Pseudomonadota</taxon>
        <taxon>Gammaproteobacteria</taxon>
        <taxon>Chromatiales</taxon>
        <taxon>Oceanococcaceae</taxon>
        <taxon>Abyssibacter</taxon>
    </lineage>
</organism>
<evidence type="ECO:0000313" key="3">
    <source>
        <dbReference type="EMBL" id="PWN57386.1"/>
    </source>
</evidence>
<dbReference type="RefSeq" id="WP_109718890.1">
    <property type="nucleotide sequence ID" value="NZ_QEQK01000002.1"/>
</dbReference>
<dbReference type="EMBL" id="QEQK01000002">
    <property type="protein sequence ID" value="PWN57386.1"/>
    <property type="molecule type" value="Genomic_DNA"/>
</dbReference>
<feature type="transmembrane region" description="Helical" evidence="1">
    <location>
        <begin position="104"/>
        <end position="130"/>
    </location>
</feature>
<protein>
    <recommendedName>
        <fullName evidence="2">VTT domain-containing protein</fullName>
    </recommendedName>
</protein>
<keyword evidence="1" id="KW-0812">Transmembrane</keyword>
<dbReference type="InterPro" id="IPR051311">
    <property type="entry name" value="DedA_domain"/>
</dbReference>
<dbReference type="GO" id="GO:0005886">
    <property type="term" value="C:plasma membrane"/>
    <property type="evidence" value="ECO:0007669"/>
    <property type="project" value="TreeGrafter"/>
</dbReference>
<feature type="domain" description="VTT" evidence="2">
    <location>
        <begin position="35"/>
        <end position="155"/>
    </location>
</feature>
<keyword evidence="1" id="KW-0472">Membrane</keyword>
<comment type="caution">
    <text evidence="3">The sequence shown here is derived from an EMBL/GenBank/DDBJ whole genome shotgun (WGS) entry which is preliminary data.</text>
</comment>
<keyword evidence="4" id="KW-1185">Reference proteome</keyword>
<dbReference type="OrthoDB" id="9810270at2"/>
<evidence type="ECO:0000256" key="1">
    <source>
        <dbReference type="SAM" id="Phobius"/>
    </source>
</evidence>
<proteinExistence type="predicted"/>